<reference evidence="1" key="1">
    <citation type="submission" date="2021-01" db="UniProtKB">
        <authorList>
            <consortium name="EnsemblPlants"/>
        </authorList>
    </citation>
    <scope>IDENTIFICATION</scope>
</reference>
<proteinExistence type="predicted"/>
<dbReference type="EnsemblPlants" id="Kaladp0034s0053.1.v1.1">
    <property type="protein sequence ID" value="Kaladp0034s0053.1.v1.1.CDS.1"/>
    <property type="gene ID" value="Kaladp0034s0053.v1.1"/>
</dbReference>
<name>A0A7N0TF71_KALFE</name>
<sequence>MCHKWSKWSTLFKWDLDTYPLQVPTCIFIDKSAVLFSSLSIQHIQMNQCIG</sequence>
<dbReference type="AlphaFoldDB" id="A0A7N0TF71"/>
<dbReference type="Proteomes" id="UP000594263">
    <property type="component" value="Unplaced"/>
</dbReference>
<dbReference type="Gramene" id="Kaladp0034s0053.1.v1.1">
    <property type="protein sequence ID" value="Kaladp0034s0053.1.v1.1.CDS.1"/>
    <property type="gene ID" value="Kaladp0034s0053.v1.1"/>
</dbReference>
<keyword evidence="2" id="KW-1185">Reference proteome</keyword>
<organism evidence="1 2">
    <name type="scientific">Kalanchoe fedtschenkoi</name>
    <name type="common">Lavender scallops</name>
    <name type="synonym">South American air plant</name>
    <dbReference type="NCBI Taxonomy" id="63787"/>
    <lineage>
        <taxon>Eukaryota</taxon>
        <taxon>Viridiplantae</taxon>
        <taxon>Streptophyta</taxon>
        <taxon>Embryophyta</taxon>
        <taxon>Tracheophyta</taxon>
        <taxon>Spermatophyta</taxon>
        <taxon>Magnoliopsida</taxon>
        <taxon>eudicotyledons</taxon>
        <taxon>Gunneridae</taxon>
        <taxon>Pentapetalae</taxon>
        <taxon>Saxifragales</taxon>
        <taxon>Crassulaceae</taxon>
        <taxon>Kalanchoe</taxon>
    </lineage>
</organism>
<accession>A0A7N0TF71</accession>
<evidence type="ECO:0000313" key="2">
    <source>
        <dbReference type="Proteomes" id="UP000594263"/>
    </source>
</evidence>
<evidence type="ECO:0000313" key="1">
    <source>
        <dbReference type="EnsemblPlants" id="Kaladp0034s0053.1.v1.1.CDS.1"/>
    </source>
</evidence>
<protein>
    <submittedName>
        <fullName evidence="1">Uncharacterized protein</fullName>
    </submittedName>
</protein>